<name>A0A2Z4AGP0_9BACT</name>
<dbReference type="GO" id="GO:0005886">
    <property type="term" value="C:plasma membrane"/>
    <property type="evidence" value="ECO:0007669"/>
    <property type="project" value="TreeGrafter"/>
</dbReference>
<dbReference type="FunFam" id="3.40.50.300:FF:000032">
    <property type="entry name" value="Export ABC transporter ATP-binding protein"/>
    <property type="match status" value="1"/>
</dbReference>
<comment type="similarity">
    <text evidence="4">Belongs to the ABC transporter superfamily. Macrolide exporter (TC 3.A.1.122) family.</text>
</comment>
<dbReference type="InterPro" id="IPR003439">
    <property type="entry name" value="ABC_transporter-like_ATP-bd"/>
</dbReference>
<dbReference type="PROSITE" id="PS50893">
    <property type="entry name" value="ABC_TRANSPORTER_2"/>
    <property type="match status" value="1"/>
</dbReference>
<gene>
    <name evidence="6" type="primary">yknY_2</name>
    <name evidence="6" type="ORF">DF168_01492</name>
</gene>
<dbReference type="InterPro" id="IPR017911">
    <property type="entry name" value="MacB-like_ATP-bd"/>
</dbReference>
<dbReference type="SUPFAM" id="SSF52540">
    <property type="entry name" value="P-loop containing nucleoside triphosphate hydrolases"/>
    <property type="match status" value="1"/>
</dbReference>
<dbReference type="EMBL" id="CP029803">
    <property type="protein sequence ID" value="AWT60286.1"/>
    <property type="molecule type" value="Genomic_DNA"/>
</dbReference>
<keyword evidence="1" id="KW-0813">Transport</keyword>
<keyword evidence="3 6" id="KW-0067">ATP-binding</keyword>
<dbReference type="PANTHER" id="PTHR24220">
    <property type="entry name" value="IMPORT ATP-BINDING PROTEIN"/>
    <property type="match status" value="1"/>
</dbReference>
<sequence length="240" mass="26610">MAEQIVQVEDVKKLYHMGDEEVWALKGISLDIRKGEFLSIMGPSGSGKSTLFNQIGALDVPTEGRVFFEGESVFELSESQQAWFRCNQIGYIFQTFNLIPVMSALQNVSLPMLFQGEEAIRAEQRATDILDRVGLGHRLHHKPFELSGGQQQRVAVARALANTPSLILADEPTGNLDTKTGSEIVDLLKSLNTKEGVTIVCSTHDPKMIASSDRICWILDGRLERISSGADFDLKEMEQN</sequence>
<evidence type="ECO:0000313" key="7">
    <source>
        <dbReference type="Proteomes" id="UP000247465"/>
    </source>
</evidence>
<dbReference type="GO" id="GO:0016887">
    <property type="term" value="F:ATP hydrolysis activity"/>
    <property type="evidence" value="ECO:0007669"/>
    <property type="project" value="InterPro"/>
</dbReference>
<dbReference type="GO" id="GO:0005524">
    <property type="term" value="F:ATP binding"/>
    <property type="evidence" value="ECO:0007669"/>
    <property type="project" value="UniProtKB-KW"/>
</dbReference>
<evidence type="ECO:0000313" key="6">
    <source>
        <dbReference type="EMBL" id="AWT60286.1"/>
    </source>
</evidence>
<dbReference type="Pfam" id="PF00005">
    <property type="entry name" value="ABC_tran"/>
    <property type="match status" value="1"/>
</dbReference>
<dbReference type="InterPro" id="IPR027417">
    <property type="entry name" value="P-loop_NTPase"/>
</dbReference>
<proteinExistence type="inferred from homology"/>
<organism evidence="6 7">
    <name type="scientific">Candidatus Moanibacter tarae</name>
    <dbReference type="NCBI Taxonomy" id="2200854"/>
    <lineage>
        <taxon>Bacteria</taxon>
        <taxon>Pseudomonadati</taxon>
        <taxon>Verrucomicrobiota</taxon>
        <taxon>Opitutia</taxon>
        <taxon>Puniceicoccales</taxon>
        <taxon>Puniceicoccales incertae sedis</taxon>
        <taxon>Candidatus Moanibacter</taxon>
    </lineage>
</organism>
<evidence type="ECO:0000256" key="2">
    <source>
        <dbReference type="ARBA" id="ARBA00022741"/>
    </source>
</evidence>
<dbReference type="Proteomes" id="UP000247465">
    <property type="component" value="Chromosome"/>
</dbReference>
<keyword evidence="6" id="KW-0378">Hydrolase</keyword>
<dbReference type="InterPro" id="IPR003593">
    <property type="entry name" value="AAA+_ATPase"/>
</dbReference>
<reference evidence="6 7" key="1">
    <citation type="submission" date="2018-06" db="EMBL/GenBank/DDBJ databases">
        <title>Draft Genome Sequence of a Novel Marine Bacterium Related to the Verrucomicrobia.</title>
        <authorList>
            <person name="Vosseberg J."/>
            <person name="Martijn J."/>
            <person name="Ettema T.J.G."/>
        </authorList>
    </citation>
    <scope>NUCLEOTIDE SEQUENCE [LARGE SCALE GENOMIC DNA]</scope>
    <source>
        <strain evidence="6">TARA_B100001123</strain>
    </source>
</reference>
<feature type="domain" description="ABC transporter" evidence="5">
    <location>
        <begin position="6"/>
        <end position="239"/>
    </location>
</feature>
<evidence type="ECO:0000256" key="4">
    <source>
        <dbReference type="ARBA" id="ARBA00038388"/>
    </source>
</evidence>
<dbReference type="AlphaFoldDB" id="A0A2Z4AGP0"/>
<dbReference type="SMART" id="SM00382">
    <property type="entry name" value="AAA"/>
    <property type="match status" value="1"/>
</dbReference>
<accession>A0A2Z4AGP0</accession>
<dbReference type="InterPro" id="IPR017871">
    <property type="entry name" value="ABC_transporter-like_CS"/>
</dbReference>
<dbReference type="InterPro" id="IPR015854">
    <property type="entry name" value="ABC_transpr_LolD-like"/>
</dbReference>
<dbReference type="GO" id="GO:0022857">
    <property type="term" value="F:transmembrane transporter activity"/>
    <property type="evidence" value="ECO:0007669"/>
    <property type="project" value="TreeGrafter"/>
</dbReference>
<dbReference type="Gene3D" id="3.40.50.300">
    <property type="entry name" value="P-loop containing nucleotide triphosphate hydrolases"/>
    <property type="match status" value="1"/>
</dbReference>
<evidence type="ECO:0000256" key="3">
    <source>
        <dbReference type="ARBA" id="ARBA00022840"/>
    </source>
</evidence>
<dbReference type="PANTHER" id="PTHR24220:SF86">
    <property type="entry name" value="ABC TRANSPORTER ABCH.1"/>
    <property type="match status" value="1"/>
</dbReference>
<dbReference type="KEGG" id="mtar:DF168_01492"/>
<keyword evidence="2" id="KW-0547">Nucleotide-binding</keyword>
<dbReference type="GO" id="GO:0098796">
    <property type="term" value="C:membrane protein complex"/>
    <property type="evidence" value="ECO:0007669"/>
    <property type="project" value="UniProtKB-ARBA"/>
</dbReference>
<dbReference type="CDD" id="cd03255">
    <property type="entry name" value="ABC_MJ0796_LolCDE_FtsE"/>
    <property type="match status" value="1"/>
</dbReference>
<dbReference type="EC" id="3.6.3.-" evidence="6"/>
<evidence type="ECO:0000256" key="1">
    <source>
        <dbReference type="ARBA" id="ARBA00022448"/>
    </source>
</evidence>
<evidence type="ECO:0000259" key="5">
    <source>
        <dbReference type="PROSITE" id="PS50893"/>
    </source>
</evidence>
<dbReference type="PROSITE" id="PS00211">
    <property type="entry name" value="ABC_TRANSPORTER_1"/>
    <property type="match status" value="1"/>
</dbReference>
<protein>
    <submittedName>
        <fullName evidence="6">Putative ABC transporter ATP-binding protein YknY</fullName>
        <ecNumber evidence="6">3.6.3.-</ecNumber>
    </submittedName>
</protein>